<feature type="domain" description="Protein kinase" evidence="7">
    <location>
        <begin position="450"/>
        <end position="728"/>
    </location>
</feature>
<evidence type="ECO:0000256" key="1">
    <source>
        <dbReference type="ARBA" id="ARBA00000900"/>
    </source>
</evidence>
<accession>A0A6P8BSJ3</accession>
<dbReference type="GeneID" id="116188121"/>
<organism evidence="8 9">
    <name type="scientific">Punica granatum</name>
    <name type="common">Pomegranate</name>
    <dbReference type="NCBI Taxonomy" id="22663"/>
    <lineage>
        <taxon>Eukaryota</taxon>
        <taxon>Viridiplantae</taxon>
        <taxon>Streptophyta</taxon>
        <taxon>Embryophyta</taxon>
        <taxon>Tracheophyta</taxon>
        <taxon>Spermatophyta</taxon>
        <taxon>Magnoliopsida</taxon>
        <taxon>eudicotyledons</taxon>
        <taxon>Gunneridae</taxon>
        <taxon>Pentapetalae</taxon>
        <taxon>rosids</taxon>
        <taxon>malvids</taxon>
        <taxon>Myrtales</taxon>
        <taxon>Lythraceae</taxon>
        <taxon>Punica</taxon>
    </lineage>
</organism>
<dbReference type="GO" id="GO:0005524">
    <property type="term" value="F:ATP binding"/>
    <property type="evidence" value="ECO:0007669"/>
    <property type="project" value="UniProtKB-KW"/>
</dbReference>
<dbReference type="PROSITE" id="PS00108">
    <property type="entry name" value="PROTEIN_KINASE_ST"/>
    <property type="match status" value="1"/>
</dbReference>
<dbReference type="Gene3D" id="1.10.510.10">
    <property type="entry name" value="Transferase(Phosphotransferase) domain 1"/>
    <property type="match status" value="1"/>
</dbReference>
<dbReference type="PROSITE" id="PS50011">
    <property type="entry name" value="PROTEIN_KINASE_DOM"/>
    <property type="match status" value="1"/>
</dbReference>
<evidence type="ECO:0000313" key="9">
    <source>
        <dbReference type="RefSeq" id="XP_031373140.1"/>
    </source>
</evidence>
<evidence type="ECO:0000256" key="2">
    <source>
        <dbReference type="ARBA" id="ARBA00012483"/>
    </source>
</evidence>
<dbReference type="InterPro" id="IPR000719">
    <property type="entry name" value="Prot_kinase_dom"/>
</dbReference>
<dbReference type="OrthoDB" id="4062651at2759"/>
<dbReference type="SUPFAM" id="SSF52402">
    <property type="entry name" value="Adenine nucleotide alpha hydrolases-like"/>
    <property type="match status" value="1"/>
</dbReference>
<dbReference type="RefSeq" id="XP_031373140.1">
    <property type="nucleotide sequence ID" value="XM_031517280.1"/>
</dbReference>
<proteinExistence type="predicted"/>
<gene>
    <name evidence="9" type="primary">LOC116188121</name>
</gene>
<dbReference type="SMART" id="SM00220">
    <property type="entry name" value="S_TKc"/>
    <property type="match status" value="1"/>
</dbReference>
<feature type="region of interest" description="Disordered" evidence="6">
    <location>
        <begin position="287"/>
        <end position="317"/>
    </location>
</feature>
<dbReference type="InterPro" id="IPR008271">
    <property type="entry name" value="Ser/Thr_kinase_AS"/>
</dbReference>
<keyword evidence="3" id="KW-0547">Nucleotide-binding</keyword>
<dbReference type="PANTHER" id="PTHR45647">
    <property type="entry name" value="OS02G0152300 PROTEIN"/>
    <property type="match status" value="1"/>
</dbReference>
<evidence type="ECO:0000256" key="5">
    <source>
        <dbReference type="ARBA" id="ARBA00022840"/>
    </source>
</evidence>
<dbReference type="EC" id="2.3.2.27" evidence="2"/>
<feature type="region of interest" description="Disordered" evidence="6">
    <location>
        <begin position="175"/>
        <end position="230"/>
    </location>
</feature>
<keyword evidence="8" id="KW-1185">Reference proteome</keyword>
<reference evidence="8" key="1">
    <citation type="journal article" date="2020" name="Plant Biotechnol. J.">
        <title>The pomegranate (Punica granatum L.) draft genome dissects genetic divergence between soft- and hard-seeded cultivars.</title>
        <authorList>
            <person name="Luo X."/>
            <person name="Li H."/>
            <person name="Wu Z."/>
            <person name="Yao W."/>
            <person name="Zhao P."/>
            <person name="Cao D."/>
            <person name="Yu H."/>
            <person name="Li K."/>
            <person name="Poudel K."/>
            <person name="Zhao D."/>
            <person name="Zhang F."/>
            <person name="Xia X."/>
            <person name="Chen L."/>
            <person name="Wang Q."/>
            <person name="Jing D."/>
            <person name="Cao S."/>
        </authorList>
    </citation>
    <scope>NUCLEOTIDE SEQUENCE [LARGE SCALE GENOMIC DNA]</scope>
    <source>
        <strain evidence="8">cv. Tunisia</strain>
    </source>
</reference>
<dbReference type="GO" id="GO:0061630">
    <property type="term" value="F:ubiquitin protein ligase activity"/>
    <property type="evidence" value="ECO:0007669"/>
    <property type="project" value="UniProtKB-EC"/>
</dbReference>
<protein>
    <recommendedName>
        <fullName evidence="2">RING-type E3 ubiquitin transferase</fullName>
        <ecNumber evidence="2">2.3.2.27</ecNumber>
    </recommendedName>
</protein>
<evidence type="ECO:0000256" key="4">
    <source>
        <dbReference type="ARBA" id="ARBA00022786"/>
    </source>
</evidence>
<dbReference type="AlphaFoldDB" id="A0A6P8BSJ3"/>
<dbReference type="InterPro" id="IPR006016">
    <property type="entry name" value="UspA"/>
</dbReference>
<reference evidence="9" key="2">
    <citation type="submission" date="2025-08" db="UniProtKB">
        <authorList>
            <consortium name="RefSeq"/>
        </authorList>
    </citation>
    <scope>IDENTIFICATION</scope>
    <source>
        <tissue evidence="9">Leaf</tissue>
    </source>
</reference>
<evidence type="ECO:0000259" key="7">
    <source>
        <dbReference type="PROSITE" id="PS50011"/>
    </source>
</evidence>
<evidence type="ECO:0000313" key="8">
    <source>
        <dbReference type="Proteomes" id="UP000515151"/>
    </source>
</evidence>
<evidence type="ECO:0000256" key="3">
    <source>
        <dbReference type="ARBA" id="ARBA00022741"/>
    </source>
</evidence>
<dbReference type="Pfam" id="PF00069">
    <property type="entry name" value="Pkinase"/>
    <property type="match status" value="1"/>
</dbReference>
<sequence length="763" mass="84896">MWNPRDLASPEKKGVNGIVAVAIDRDRSSQHALKWAIDHILARGQTVVLIHVRTKPVVPGSDLDSQTKELFLPFRCFCTRKDIQFTDVILEDPDIAKALIQHVANNGIEHLVLGASSRSGLLRFKSGDVPSTISKSAPEFCTVYVISKGKISSMRSASHPAPTISALYGQMLTHSQSRSSATESDLPEPNSVRDDERSPVELPQSSRNSEEFIRHQLTKGRTSNGRYPLEILPRDRDDSIFSVSSGRTSIDFQYLPSYNNMESDLSVRLSDASDMDYKMSFESFQRSLEATSPHRNSSVSGGSEARSPSANSSPMNDDVEVEMQRLKLELKQTMEMYSAACREALIAKKTAEELEQWKAEEERRLKELRVAGEAALMLAQKERAKSKAAMEAAEVARRVADMEAHKRRNAEMKAIKEAEEKKKIINSLGQSYIQYRKYTIEEIEAATDFFAKSRKIGEGGYGPVYKGYLDHTPVAIKILRPDAAQGRSQFQQEVEVLSCIRHPNMVLLLGACPEYGCLVYEFMGRGSLEDRLFRRGGGPPLSWQVRFKIAAEIGTALLFLHQAKPEPIVHRDLKPANILLDRNFVSKISDVGLARLVPPSIADTVTQYRLTATAGTFCYIDPEYQQTGMLGVKSDVYSLGIMYLQIITAKPAMGLTHIVEQAIEDGRFEDALDPDVPDWPMEETLRFAKLALKCSELRRKDRPDLGKVVLPELNRLRALAEESIHLTLLSAPTIWSSSGISQSQVSLSLGNMSPPPGHSGGSW</sequence>
<dbReference type="InterPro" id="IPR014729">
    <property type="entry name" value="Rossmann-like_a/b/a_fold"/>
</dbReference>
<dbReference type="PANTHER" id="PTHR45647:SF132">
    <property type="entry name" value="KINASE WITH ADENINE NUCLEOTIDE ALPHA HYDROLASES-LIKE DOMAIN-CONTAINING PROTEIN"/>
    <property type="match status" value="1"/>
</dbReference>
<name>A0A6P8BSJ3_PUNGR</name>
<dbReference type="InterPro" id="IPR051348">
    <property type="entry name" value="U-box_ubiquitin_ligases"/>
</dbReference>
<dbReference type="FunFam" id="3.30.200.20:FF:000162">
    <property type="entry name" value="Adenine nucleotide alpha hydrolase-like domain kinase"/>
    <property type="match status" value="1"/>
</dbReference>
<dbReference type="GO" id="GO:0004672">
    <property type="term" value="F:protein kinase activity"/>
    <property type="evidence" value="ECO:0007669"/>
    <property type="project" value="InterPro"/>
</dbReference>
<dbReference type="Gene3D" id="3.40.50.620">
    <property type="entry name" value="HUPs"/>
    <property type="match status" value="1"/>
</dbReference>
<dbReference type="Proteomes" id="UP000515151">
    <property type="component" value="Chromosome 8"/>
</dbReference>
<keyword evidence="5" id="KW-0067">ATP-binding</keyword>
<dbReference type="InterPro" id="IPR011009">
    <property type="entry name" value="Kinase-like_dom_sf"/>
</dbReference>
<dbReference type="CDD" id="cd01989">
    <property type="entry name" value="USP_STK_Ubox_N"/>
    <property type="match status" value="1"/>
</dbReference>
<keyword evidence="4" id="KW-0833">Ubl conjugation pathway</keyword>
<dbReference type="Pfam" id="PF00582">
    <property type="entry name" value="Usp"/>
    <property type="match status" value="1"/>
</dbReference>
<evidence type="ECO:0000256" key="6">
    <source>
        <dbReference type="SAM" id="MobiDB-lite"/>
    </source>
</evidence>
<comment type="catalytic activity">
    <reaction evidence="1">
        <text>S-ubiquitinyl-[E2 ubiquitin-conjugating enzyme]-L-cysteine + [acceptor protein]-L-lysine = [E2 ubiquitin-conjugating enzyme]-L-cysteine + N(6)-ubiquitinyl-[acceptor protein]-L-lysine.</text>
        <dbReference type="EC" id="2.3.2.27"/>
    </reaction>
</comment>
<dbReference type="SUPFAM" id="SSF56112">
    <property type="entry name" value="Protein kinase-like (PK-like)"/>
    <property type="match status" value="1"/>
</dbReference>
<feature type="compositionally biased region" description="Polar residues" evidence="6">
    <location>
        <begin position="287"/>
        <end position="315"/>
    </location>
</feature>
<dbReference type="Gene3D" id="3.30.200.20">
    <property type="entry name" value="Phosphorylase Kinase, domain 1"/>
    <property type="match status" value="1"/>
</dbReference>